<dbReference type="SMART" id="SM00249">
    <property type="entry name" value="PHD"/>
    <property type="match status" value="1"/>
</dbReference>
<evidence type="ECO:0000313" key="7">
    <source>
        <dbReference type="Proteomes" id="UP000013827"/>
    </source>
</evidence>
<protein>
    <recommendedName>
        <fullName evidence="5">Zinc finger PHD-type domain-containing protein</fullName>
    </recommendedName>
</protein>
<feature type="compositionally biased region" description="Low complexity" evidence="4">
    <location>
        <begin position="363"/>
        <end position="376"/>
    </location>
</feature>
<dbReference type="InterPro" id="IPR011011">
    <property type="entry name" value="Znf_FYVE_PHD"/>
</dbReference>
<evidence type="ECO:0000256" key="2">
    <source>
        <dbReference type="ARBA" id="ARBA00022771"/>
    </source>
</evidence>
<sequence length="391" mass="39780">MTAQAGICAVCAAPESDPSQLHTCAGCGVTVHIDCYLGSCADAPAAGHFRCSACTEVQPNGEPVVCALCASGGGALLRSVDGGWVHGVCASFVRGVSLRQSPCGSALVAYGVQAALAASAAQPFEKRCDASGGGDGAGKVVEVSGGGKWRGCSKSERCSRPDRHPGLCKLNATPSALPEVAPVANGNGAGDGRAVPLSLVVAIQSAHAAALEACEAGCGGEGAVAGEGTVAGTPALCYSSALESRATKLARLAAPAAAHYGVGTERAGPDGRTWRVAMVDQKLWPGAFAAGWRIREAYLNSRKYGNWRYVTPWGEHHKTRAEAAEAHALDEAGMAPPRAYPRVRLVLSRGGAPNPDGSDRLAPRIARPPSSAARSPAIKRDLEDAAEAQSP</sequence>
<dbReference type="GeneID" id="17259597"/>
<reference evidence="7" key="1">
    <citation type="journal article" date="2013" name="Nature">
        <title>Pan genome of the phytoplankton Emiliania underpins its global distribution.</title>
        <authorList>
            <person name="Read B.A."/>
            <person name="Kegel J."/>
            <person name="Klute M.J."/>
            <person name="Kuo A."/>
            <person name="Lefebvre S.C."/>
            <person name="Maumus F."/>
            <person name="Mayer C."/>
            <person name="Miller J."/>
            <person name="Monier A."/>
            <person name="Salamov A."/>
            <person name="Young J."/>
            <person name="Aguilar M."/>
            <person name="Claverie J.M."/>
            <person name="Frickenhaus S."/>
            <person name="Gonzalez K."/>
            <person name="Herman E.K."/>
            <person name="Lin Y.C."/>
            <person name="Napier J."/>
            <person name="Ogata H."/>
            <person name="Sarno A.F."/>
            <person name="Shmutz J."/>
            <person name="Schroeder D."/>
            <person name="de Vargas C."/>
            <person name="Verret F."/>
            <person name="von Dassow P."/>
            <person name="Valentin K."/>
            <person name="Van de Peer Y."/>
            <person name="Wheeler G."/>
            <person name="Dacks J.B."/>
            <person name="Delwiche C.F."/>
            <person name="Dyhrman S.T."/>
            <person name="Glockner G."/>
            <person name="John U."/>
            <person name="Richards T."/>
            <person name="Worden A.Z."/>
            <person name="Zhang X."/>
            <person name="Grigoriev I.V."/>
            <person name="Allen A.E."/>
            <person name="Bidle K."/>
            <person name="Borodovsky M."/>
            <person name="Bowler C."/>
            <person name="Brownlee C."/>
            <person name="Cock J.M."/>
            <person name="Elias M."/>
            <person name="Gladyshev V.N."/>
            <person name="Groth M."/>
            <person name="Guda C."/>
            <person name="Hadaegh A."/>
            <person name="Iglesias-Rodriguez M.D."/>
            <person name="Jenkins J."/>
            <person name="Jones B.M."/>
            <person name="Lawson T."/>
            <person name="Leese F."/>
            <person name="Lindquist E."/>
            <person name="Lobanov A."/>
            <person name="Lomsadze A."/>
            <person name="Malik S.B."/>
            <person name="Marsh M.E."/>
            <person name="Mackinder L."/>
            <person name="Mock T."/>
            <person name="Mueller-Roeber B."/>
            <person name="Pagarete A."/>
            <person name="Parker M."/>
            <person name="Probert I."/>
            <person name="Quesneville H."/>
            <person name="Raines C."/>
            <person name="Rensing S.A."/>
            <person name="Riano-Pachon D.M."/>
            <person name="Richier S."/>
            <person name="Rokitta S."/>
            <person name="Shiraiwa Y."/>
            <person name="Soanes D.M."/>
            <person name="van der Giezen M."/>
            <person name="Wahlund T.M."/>
            <person name="Williams B."/>
            <person name="Wilson W."/>
            <person name="Wolfe G."/>
            <person name="Wurch L.L."/>
        </authorList>
    </citation>
    <scope>NUCLEOTIDE SEQUENCE</scope>
</reference>
<keyword evidence="1" id="KW-0479">Metal-binding</keyword>
<feature type="domain" description="Zinc finger PHD-type" evidence="5">
    <location>
        <begin position="7"/>
        <end position="55"/>
    </location>
</feature>
<keyword evidence="3" id="KW-0862">Zinc</keyword>
<dbReference type="SUPFAM" id="SSF57903">
    <property type="entry name" value="FYVE/PHD zinc finger"/>
    <property type="match status" value="1"/>
</dbReference>
<name>A0A0D3IQC6_EMIH1</name>
<dbReference type="InterPro" id="IPR001965">
    <property type="entry name" value="Znf_PHD"/>
</dbReference>
<reference evidence="6" key="2">
    <citation type="submission" date="2024-10" db="UniProtKB">
        <authorList>
            <consortium name="EnsemblProtists"/>
        </authorList>
    </citation>
    <scope>IDENTIFICATION</scope>
</reference>
<dbReference type="eggNOG" id="KOG0955">
    <property type="taxonomic scope" value="Eukaryota"/>
</dbReference>
<evidence type="ECO:0000313" key="6">
    <source>
        <dbReference type="EnsemblProtists" id="EOD13461"/>
    </source>
</evidence>
<feature type="region of interest" description="Disordered" evidence="4">
    <location>
        <begin position="346"/>
        <end position="391"/>
    </location>
</feature>
<dbReference type="CDD" id="cd15489">
    <property type="entry name" value="PHD_SF"/>
    <property type="match status" value="1"/>
</dbReference>
<keyword evidence="7" id="KW-1185">Reference proteome</keyword>
<evidence type="ECO:0000259" key="5">
    <source>
        <dbReference type="SMART" id="SM00249"/>
    </source>
</evidence>
<dbReference type="Gene3D" id="3.30.40.10">
    <property type="entry name" value="Zinc/RING finger domain, C3HC4 (zinc finger)"/>
    <property type="match status" value="1"/>
</dbReference>
<dbReference type="KEGG" id="ehx:EMIHUDRAFT_451953"/>
<evidence type="ECO:0000256" key="4">
    <source>
        <dbReference type="SAM" id="MobiDB-lite"/>
    </source>
</evidence>
<proteinExistence type="predicted"/>
<dbReference type="RefSeq" id="XP_005765890.1">
    <property type="nucleotide sequence ID" value="XM_005765833.1"/>
</dbReference>
<dbReference type="Proteomes" id="UP000013827">
    <property type="component" value="Unassembled WGS sequence"/>
</dbReference>
<dbReference type="GO" id="GO:0008270">
    <property type="term" value="F:zinc ion binding"/>
    <property type="evidence" value="ECO:0007669"/>
    <property type="project" value="UniProtKB-KW"/>
</dbReference>
<evidence type="ECO:0000256" key="1">
    <source>
        <dbReference type="ARBA" id="ARBA00022723"/>
    </source>
</evidence>
<dbReference type="InterPro" id="IPR013083">
    <property type="entry name" value="Znf_RING/FYVE/PHD"/>
</dbReference>
<evidence type="ECO:0000256" key="3">
    <source>
        <dbReference type="ARBA" id="ARBA00022833"/>
    </source>
</evidence>
<accession>A0A0D3IQC6</accession>
<dbReference type="AlphaFoldDB" id="A0A0D3IQC6"/>
<keyword evidence="2" id="KW-0863">Zinc-finger</keyword>
<dbReference type="STRING" id="2903.R1DRV0"/>
<dbReference type="EnsemblProtists" id="EOD13461">
    <property type="protein sequence ID" value="EOD13461"/>
    <property type="gene ID" value="EMIHUDRAFT_451953"/>
</dbReference>
<organism evidence="6 7">
    <name type="scientific">Emiliania huxleyi (strain CCMP1516)</name>
    <dbReference type="NCBI Taxonomy" id="280463"/>
    <lineage>
        <taxon>Eukaryota</taxon>
        <taxon>Haptista</taxon>
        <taxon>Haptophyta</taxon>
        <taxon>Prymnesiophyceae</taxon>
        <taxon>Isochrysidales</taxon>
        <taxon>Noelaerhabdaceae</taxon>
        <taxon>Emiliania</taxon>
    </lineage>
</organism>
<dbReference type="PaxDb" id="2903-EOD13461"/>
<dbReference type="HOGENOM" id="CLU_706837_0_0_1"/>